<evidence type="ECO:0000313" key="23">
    <source>
        <dbReference type="EMBL" id="GMH25915.1"/>
    </source>
</evidence>
<evidence type="ECO:0000256" key="5">
    <source>
        <dbReference type="ARBA" id="ARBA00022527"/>
    </source>
</evidence>
<evidence type="ECO:0000256" key="21">
    <source>
        <dbReference type="SAM" id="Phobius"/>
    </source>
</evidence>
<keyword evidence="12" id="KW-0547">Nucleotide-binding</keyword>
<evidence type="ECO:0000256" key="15">
    <source>
        <dbReference type="ARBA" id="ARBA00022989"/>
    </source>
</evidence>
<dbReference type="GO" id="GO:0005886">
    <property type="term" value="C:plasma membrane"/>
    <property type="evidence" value="ECO:0007669"/>
    <property type="project" value="UniProtKB-SubCell"/>
</dbReference>
<evidence type="ECO:0000256" key="6">
    <source>
        <dbReference type="ARBA" id="ARBA00022553"/>
    </source>
</evidence>
<dbReference type="Gene3D" id="3.30.200.20">
    <property type="entry name" value="Phosphorylase Kinase, domain 1"/>
    <property type="match status" value="1"/>
</dbReference>
<dbReference type="InterPro" id="IPR003591">
    <property type="entry name" value="Leu-rich_rpt_typical-subtyp"/>
</dbReference>
<keyword evidence="9 21" id="KW-0812">Transmembrane</keyword>
<dbReference type="InterPro" id="IPR021720">
    <property type="entry name" value="Malectin_dom"/>
</dbReference>
<evidence type="ECO:0000256" key="7">
    <source>
        <dbReference type="ARBA" id="ARBA00022614"/>
    </source>
</evidence>
<evidence type="ECO:0000256" key="20">
    <source>
        <dbReference type="ARBA" id="ARBA00048679"/>
    </source>
</evidence>
<dbReference type="Proteomes" id="UP001279734">
    <property type="component" value="Unassembled WGS sequence"/>
</dbReference>
<comment type="catalytic activity">
    <reaction evidence="19">
        <text>L-threonyl-[protein] + ATP = O-phospho-L-threonyl-[protein] + ADP + H(+)</text>
        <dbReference type="Rhea" id="RHEA:46608"/>
        <dbReference type="Rhea" id="RHEA-COMP:11060"/>
        <dbReference type="Rhea" id="RHEA-COMP:11605"/>
        <dbReference type="ChEBI" id="CHEBI:15378"/>
        <dbReference type="ChEBI" id="CHEBI:30013"/>
        <dbReference type="ChEBI" id="CHEBI:30616"/>
        <dbReference type="ChEBI" id="CHEBI:61977"/>
        <dbReference type="ChEBI" id="CHEBI:456216"/>
        <dbReference type="EC" id="2.7.11.1"/>
    </reaction>
</comment>
<dbReference type="InterPro" id="IPR000719">
    <property type="entry name" value="Prot_kinase_dom"/>
</dbReference>
<protein>
    <recommendedName>
        <fullName evidence="3">non-specific serine/threonine protein kinase</fullName>
        <ecNumber evidence="3">2.7.11.1</ecNumber>
    </recommendedName>
</protein>
<evidence type="ECO:0000256" key="10">
    <source>
        <dbReference type="ARBA" id="ARBA00022729"/>
    </source>
</evidence>
<evidence type="ECO:0000256" key="13">
    <source>
        <dbReference type="ARBA" id="ARBA00022777"/>
    </source>
</evidence>
<evidence type="ECO:0000256" key="1">
    <source>
        <dbReference type="ARBA" id="ARBA00004236"/>
    </source>
</evidence>
<dbReference type="FunFam" id="3.30.200.20:FF:000217">
    <property type="entry name" value="probable LRR receptor-like serine/threonine-protein kinase At1g53430"/>
    <property type="match status" value="1"/>
</dbReference>
<gene>
    <name evidence="23" type="ORF">Nepgr_027758</name>
</gene>
<comment type="subcellular location">
    <subcellularLocation>
        <location evidence="1">Cell membrane</location>
    </subcellularLocation>
    <subcellularLocation>
        <location evidence="2">Membrane</location>
        <topology evidence="2">Single-pass type I membrane protein</topology>
    </subcellularLocation>
</comment>
<dbReference type="FunFam" id="3.80.10.10:FF:000041">
    <property type="entry name" value="LRR receptor-like serine/threonine-protein kinase ERECTA"/>
    <property type="match status" value="2"/>
</dbReference>
<evidence type="ECO:0000256" key="14">
    <source>
        <dbReference type="ARBA" id="ARBA00022840"/>
    </source>
</evidence>
<dbReference type="Gene3D" id="1.10.510.10">
    <property type="entry name" value="Transferase(Phosphotransferase) domain 1"/>
    <property type="match status" value="1"/>
</dbReference>
<keyword evidence="13" id="KW-0418">Kinase</keyword>
<evidence type="ECO:0000259" key="22">
    <source>
        <dbReference type="PROSITE" id="PS50011"/>
    </source>
</evidence>
<keyword evidence="7" id="KW-0433">Leucine-rich repeat</keyword>
<dbReference type="GO" id="GO:0004674">
    <property type="term" value="F:protein serine/threonine kinase activity"/>
    <property type="evidence" value="ECO:0007669"/>
    <property type="project" value="UniProtKB-KW"/>
</dbReference>
<dbReference type="Pfam" id="PF23598">
    <property type="entry name" value="LRR_14"/>
    <property type="match status" value="1"/>
</dbReference>
<keyword evidence="17" id="KW-0675">Receptor</keyword>
<keyword evidence="6" id="KW-0597">Phosphoprotein</keyword>
<keyword evidence="4" id="KW-1003">Cell membrane</keyword>
<dbReference type="InterPro" id="IPR032675">
    <property type="entry name" value="LRR_dom_sf"/>
</dbReference>
<dbReference type="InterPro" id="IPR055414">
    <property type="entry name" value="LRR_R13L4/SHOC2-like"/>
</dbReference>
<dbReference type="SMART" id="SM00369">
    <property type="entry name" value="LRR_TYP"/>
    <property type="match status" value="5"/>
</dbReference>
<keyword evidence="5" id="KW-0723">Serine/threonine-protein kinase</keyword>
<dbReference type="Pfam" id="PF11721">
    <property type="entry name" value="Malectin"/>
    <property type="match status" value="1"/>
</dbReference>
<dbReference type="InterPro" id="IPR051824">
    <property type="entry name" value="LRR_Rcpt-Like_S/T_Kinase"/>
</dbReference>
<dbReference type="Gene3D" id="2.60.120.430">
    <property type="entry name" value="Galactose-binding lectin"/>
    <property type="match status" value="1"/>
</dbReference>
<keyword evidence="10" id="KW-0732">Signal</keyword>
<proteinExistence type="predicted"/>
<evidence type="ECO:0000256" key="18">
    <source>
        <dbReference type="ARBA" id="ARBA00023180"/>
    </source>
</evidence>
<keyword evidence="8" id="KW-0808">Transferase</keyword>
<feature type="domain" description="Protein kinase" evidence="22">
    <location>
        <begin position="582"/>
        <end position="794"/>
    </location>
</feature>
<keyword evidence="24" id="KW-1185">Reference proteome</keyword>
<evidence type="ECO:0000313" key="24">
    <source>
        <dbReference type="Proteomes" id="UP001279734"/>
    </source>
</evidence>
<dbReference type="SMART" id="SM00220">
    <property type="entry name" value="S_TKc"/>
    <property type="match status" value="1"/>
</dbReference>
<evidence type="ECO:0000256" key="12">
    <source>
        <dbReference type="ARBA" id="ARBA00022741"/>
    </source>
</evidence>
<reference evidence="23" key="1">
    <citation type="submission" date="2023-05" db="EMBL/GenBank/DDBJ databases">
        <title>Nepenthes gracilis genome sequencing.</title>
        <authorList>
            <person name="Fukushima K."/>
        </authorList>
    </citation>
    <scope>NUCLEOTIDE SEQUENCE</scope>
    <source>
        <strain evidence="23">SING2019-196</strain>
    </source>
</reference>
<dbReference type="AlphaFoldDB" id="A0AAD3TAD7"/>
<evidence type="ECO:0000256" key="8">
    <source>
        <dbReference type="ARBA" id="ARBA00022679"/>
    </source>
</evidence>
<dbReference type="FunFam" id="1.10.510.10:FF:001023">
    <property type="entry name" value="Os07g0541700 protein"/>
    <property type="match status" value="1"/>
</dbReference>
<dbReference type="InterPro" id="IPR008271">
    <property type="entry name" value="Ser/Thr_kinase_AS"/>
</dbReference>
<dbReference type="SUPFAM" id="SSF56112">
    <property type="entry name" value="Protein kinase-like (PK-like)"/>
    <property type="match status" value="1"/>
</dbReference>
<evidence type="ECO:0000256" key="16">
    <source>
        <dbReference type="ARBA" id="ARBA00023136"/>
    </source>
</evidence>
<dbReference type="EC" id="2.7.11.1" evidence="3"/>
<evidence type="ECO:0000256" key="9">
    <source>
        <dbReference type="ARBA" id="ARBA00022692"/>
    </source>
</evidence>
<dbReference type="PANTHER" id="PTHR48006:SF48">
    <property type="entry name" value="PROTEIN KINASE DOMAIN-CONTAINING PROTEIN"/>
    <property type="match status" value="1"/>
</dbReference>
<comment type="caution">
    <text evidence="23">The sequence shown here is derived from an EMBL/GenBank/DDBJ whole genome shotgun (WGS) entry which is preliminary data.</text>
</comment>
<dbReference type="GO" id="GO:0005524">
    <property type="term" value="F:ATP binding"/>
    <property type="evidence" value="ECO:0007669"/>
    <property type="project" value="UniProtKB-KW"/>
</dbReference>
<sequence>MCNCSFNNGTICHVTSIMLLGLEHNGVLPAEFGYLPYLQDMYFLSNNFSGGIPETFGNLKNLIGLFLNDNQLEGALPDSLGNLSSLQIMDLSSNNFSGSIPDTFGNLKNLTELYLDNNQLRGALPDSLGNLSSLRIMILSSNNLRGSIPETFGNLKSLKKLCIQGTEMEGPFPSNISLLRNLSELMISDLNGSSMAFPNLQGLKQLYVLVLRNCLLTGTIPEYIGNMTKMSILDLSFNKLTGEIPDAIENLQSLKYMFLTSNSLNGSVPSWLVHRKKNFDVSFNNFTGLPTTNCQPSNVSLVSSFPLTTSNVNSWCFMKDLPCPKKPEYYSLFINCGGEAMNYDGNDYDEDFNPLGPSYFAFSDSTKWAYSSTGVFSQYDDNADFIASNPYNLNVTSIYQTARLSPLSLRYYGLCLRKGSYRVQLHFAEIMYSNNQSSIGRRIFNVYIQGNLMLKDFNIMENASGVGKGITINFTDIIVNSSTLEISLYWAGKGTTDIPQRGVYGPLISAITITSNFSTLTGYSIGAVAGIITASCVILASLLLFLWMKGYLGRKSKGDEAFQGLVTSYFSLSQIKAATDDFNPINKIGEGGFGPVYKGVLADGKMIAIKQLSSKSKQGNREFVNEIGLISGLQHPNLVKLYGCCIEGKELLLIYEYMENNSLARALFGRELSWLNLDWPTRKRICLGIARGLAYLHEESRLKIVHRDIKATNILLDKDLNAKISDFGLAKLDEDENTHISTRIAGTVGYMAPDFPFFPIRNTSPNCHGFWPFMISPGLVLPLSSTHNSIAVID</sequence>
<dbReference type="Gene3D" id="3.80.10.10">
    <property type="entry name" value="Ribonuclease Inhibitor"/>
    <property type="match status" value="3"/>
</dbReference>
<organism evidence="23 24">
    <name type="scientific">Nepenthes gracilis</name>
    <name type="common">Slender pitcher plant</name>
    <dbReference type="NCBI Taxonomy" id="150966"/>
    <lineage>
        <taxon>Eukaryota</taxon>
        <taxon>Viridiplantae</taxon>
        <taxon>Streptophyta</taxon>
        <taxon>Embryophyta</taxon>
        <taxon>Tracheophyta</taxon>
        <taxon>Spermatophyta</taxon>
        <taxon>Magnoliopsida</taxon>
        <taxon>eudicotyledons</taxon>
        <taxon>Gunneridae</taxon>
        <taxon>Pentapetalae</taxon>
        <taxon>Caryophyllales</taxon>
        <taxon>Nepenthaceae</taxon>
        <taxon>Nepenthes</taxon>
    </lineage>
</organism>
<dbReference type="PROSITE" id="PS50011">
    <property type="entry name" value="PROTEIN_KINASE_DOM"/>
    <property type="match status" value="1"/>
</dbReference>
<dbReference type="FunFam" id="3.80.10.10:FF:000383">
    <property type="entry name" value="Leucine-rich repeat receptor protein kinase EMS1"/>
    <property type="match status" value="1"/>
</dbReference>
<dbReference type="FunFam" id="2.60.120.430:FF:000004">
    <property type="entry name" value="Putative leucine-rich repeat receptor-like serine/threonine-protein kinase"/>
    <property type="match status" value="1"/>
</dbReference>
<dbReference type="Pfam" id="PF00069">
    <property type="entry name" value="Pkinase"/>
    <property type="match status" value="1"/>
</dbReference>
<evidence type="ECO:0000256" key="17">
    <source>
        <dbReference type="ARBA" id="ARBA00023170"/>
    </source>
</evidence>
<keyword evidence="11" id="KW-0677">Repeat</keyword>
<keyword evidence="14" id="KW-0067">ATP-binding</keyword>
<keyword evidence="16 21" id="KW-0472">Membrane</keyword>
<dbReference type="InterPro" id="IPR011009">
    <property type="entry name" value="Kinase-like_dom_sf"/>
</dbReference>
<evidence type="ECO:0000256" key="4">
    <source>
        <dbReference type="ARBA" id="ARBA00022475"/>
    </source>
</evidence>
<evidence type="ECO:0000256" key="3">
    <source>
        <dbReference type="ARBA" id="ARBA00012513"/>
    </source>
</evidence>
<accession>A0AAD3TAD7</accession>
<keyword evidence="15 21" id="KW-1133">Transmembrane helix</keyword>
<feature type="transmembrane region" description="Helical" evidence="21">
    <location>
        <begin position="523"/>
        <end position="547"/>
    </location>
</feature>
<dbReference type="EMBL" id="BSYO01000030">
    <property type="protein sequence ID" value="GMH25915.1"/>
    <property type="molecule type" value="Genomic_DNA"/>
</dbReference>
<name>A0AAD3TAD7_NEPGR</name>
<evidence type="ECO:0000256" key="2">
    <source>
        <dbReference type="ARBA" id="ARBA00004479"/>
    </source>
</evidence>
<dbReference type="PANTHER" id="PTHR48006">
    <property type="entry name" value="LEUCINE-RICH REPEAT-CONTAINING PROTEIN DDB_G0281931-RELATED"/>
    <property type="match status" value="1"/>
</dbReference>
<dbReference type="SUPFAM" id="SSF52058">
    <property type="entry name" value="L domain-like"/>
    <property type="match status" value="1"/>
</dbReference>
<evidence type="ECO:0000256" key="11">
    <source>
        <dbReference type="ARBA" id="ARBA00022737"/>
    </source>
</evidence>
<comment type="catalytic activity">
    <reaction evidence="20">
        <text>L-seryl-[protein] + ATP = O-phospho-L-seryl-[protein] + ADP + H(+)</text>
        <dbReference type="Rhea" id="RHEA:17989"/>
        <dbReference type="Rhea" id="RHEA-COMP:9863"/>
        <dbReference type="Rhea" id="RHEA-COMP:11604"/>
        <dbReference type="ChEBI" id="CHEBI:15378"/>
        <dbReference type="ChEBI" id="CHEBI:29999"/>
        <dbReference type="ChEBI" id="CHEBI:30616"/>
        <dbReference type="ChEBI" id="CHEBI:83421"/>
        <dbReference type="ChEBI" id="CHEBI:456216"/>
        <dbReference type="EC" id="2.7.11.1"/>
    </reaction>
</comment>
<dbReference type="PROSITE" id="PS00108">
    <property type="entry name" value="PROTEIN_KINASE_ST"/>
    <property type="match status" value="1"/>
</dbReference>
<keyword evidence="18" id="KW-0325">Glycoprotein</keyword>
<dbReference type="SMART" id="SM00365">
    <property type="entry name" value="LRR_SD22"/>
    <property type="match status" value="3"/>
</dbReference>
<evidence type="ECO:0000256" key="19">
    <source>
        <dbReference type="ARBA" id="ARBA00047899"/>
    </source>
</evidence>